<comment type="caution">
    <text evidence="3">The sequence shown here is derived from an EMBL/GenBank/DDBJ whole genome shotgun (WGS) entry which is preliminary data.</text>
</comment>
<keyword evidence="1 2" id="KW-0732">Signal</keyword>
<dbReference type="Proteomes" id="UP000318590">
    <property type="component" value="Unassembled WGS sequence"/>
</dbReference>
<dbReference type="CDD" id="cd16325">
    <property type="entry name" value="LolA"/>
    <property type="match status" value="1"/>
</dbReference>
<evidence type="ECO:0000313" key="3">
    <source>
        <dbReference type="EMBL" id="TRD19851.1"/>
    </source>
</evidence>
<reference evidence="3 4" key="1">
    <citation type="submission" date="2019-06" db="EMBL/GenBank/DDBJ databases">
        <title>Paenimaribius caenipelagi gen. nov., sp. nov., isolated from a tidal flat.</title>
        <authorList>
            <person name="Yoon J.-H."/>
        </authorList>
    </citation>
    <scope>NUCLEOTIDE SEQUENCE [LARGE SCALE GENOMIC DNA]</scope>
    <source>
        <strain evidence="3 4">JBTF-M29</strain>
    </source>
</reference>
<keyword evidence="4" id="KW-1185">Reference proteome</keyword>
<dbReference type="AlphaFoldDB" id="A0A547Q0B5"/>
<sequence length="201" mass="21740">MLDRRTFLMAAGATALTAGRASAATIPLNQLSGYLNSLTTAQADFTQINSDGTIATGTLYIHRPGRLRFDYNKPTDMLVMAGGGQVAIFDSGSNSKRPEQYPLNQTPLSIILASNVNLGQAGMVVGHRQDGNKTIVTAQDPQRPQYGKLEMVFTGGPVQLRQWVVIDGQGQRTTTVLGDLRKVGSLPSRYFSIPTEIQKRS</sequence>
<dbReference type="PANTHER" id="PTHR35869:SF1">
    <property type="entry name" value="OUTER-MEMBRANE LIPOPROTEIN CARRIER PROTEIN"/>
    <property type="match status" value="1"/>
</dbReference>
<evidence type="ECO:0000256" key="2">
    <source>
        <dbReference type="SAM" id="SignalP"/>
    </source>
</evidence>
<dbReference type="InterPro" id="IPR004564">
    <property type="entry name" value="OM_lipoprot_carrier_LolA-like"/>
</dbReference>
<evidence type="ECO:0000313" key="4">
    <source>
        <dbReference type="Proteomes" id="UP000318590"/>
    </source>
</evidence>
<dbReference type="EMBL" id="VFSV01000015">
    <property type="protein sequence ID" value="TRD19851.1"/>
    <property type="molecule type" value="Genomic_DNA"/>
</dbReference>
<dbReference type="InterPro" id="IPR029046">
    <property type="entry name" value="LolA/LolB/LppX"/>
</dbReference>
<evidence type="ECO:0000256" key="1">
    <source>
        <dbReference type="ARBA" id="ARBA00022729"/>
    </source>
</evidence>
<dbReference type="RefSeq" id="WP_142834760.1">
    <property type="nucleotide sequence ID" value="NZ_VFSV01000015.1"/>
</dbReference>
<keyword evidence="3" id="KW-0449">Lipoprotein</keyword>
<dbReference type="SUPFAM" id="SSF89392">
    <property type="entry name" value="Prokaryotic lipoproteins and lipoprotein localization factors"/>
    <property type="match status" value="1"/>
</dbReference>
<accession>A0A547Q0B5</accession>
<dbReference type="Pfam" id="PF03548">
    <property type="entry name" value="LolA"/>
    <property type="match status" value="1"/>
</dbReference>
<dbReference type="InterPro" id="IPR006311">
    <property type="entry name" value="TAT_signal"/>
</dbReference>
<feature type="chain" id="PRO_5022234348" evidence="2">
    <location>
        <begin position="24"/>
        <end position="201"/>
    </location>
</feature>
<name>A0A547Q0B5_9RHOB</name>
<feature type="signal peptide" evidence="2">
    <location>
        <begin position="1"/>
        <end position="23"/>
    </location>
</feature>
<organism evidence="3 4">
    <name type="scientific">Palleronia caenipelagi</name>
    <dbReference type="NCBI Taxonomy" id="2489174"/>
    <lineage>
        <taxon>Bacteria</taxon>
        <taxon>Pseudomonadati</taxon>
        <taxon>Pseudomonadota</taxon>
        <taxon>Alphaproteobacteria</taxon>
        <taxon>Rhodobacterales</taxon>
        <taxon>Roseobacteraceae</taxon>
        <taxon>Palleronia</taxon>
    </lineage>
</organism>
<gene>
    <name evidence="3" type="ORF">FEV53_10425</name>
</gene>
<protein>
    <submittedName>
        <fullName evidence="3">Outer membrane lipoprotein carrier protein LolA</fullName>
    </submittedName>
</protein>
<dbReference type="Gene3D" id="2.50.20.10">
    <property type="entry name" value="Lipoprotein localisation LolA/LolB/LppX"/>
    <property type="match status" value="1"/>
</dbReference>
<proteinExistence type="predicted"/>
<dbReference type="OrthoDB" id="9800501at2"/>
<dbReference type="PANTHER" id="PTHR35869">
    <property type="entry name" value="OUTER-MEMBRANE LIPOPROTEIN CARRIER PROTEIN"/>
    <property type="match status" value="1"/>
</dbReference>
<dbReference type="PROSITE" id="PS51318">
    <property type="entry name" value="TAT"/>
    <property type="match status" value="1"/>
</dbReference>